<dbReference type="SUPFAM" id="SSF56672">
    <property type="entry name" value="DNA/RNA polymerases"/>
    <property type="match status" value="1"/>
</dbReference>
<proteinExistence type="predicted"/>
<dbReference type="Proteomes" id="UP001152888">
    <property type="component" value="Unassembled WGS sequence"/>
</dbReference>
<gene>
    <name evidence="2" type="ORF">ACAOBT_LOCUS36315</name>
</gene>
<dbReference type="PANTHER" id="PTHR35450">
    <property type="entry name" value="REVERSE TRANSCRIPTASE DOMAIN-CONTAINING PROTEIN"/>
    <property type="match status" value="1"/>
</dbReference>
<dbReference type="PANTHER" id="PTHR35450:SF2">
    <property type="entry name" value="REVERSE TRANSCRIPTASE DOMAIN-CONTAINING PROTEIN"/>
    <property type="match status" value="1"/>
</dbReference>
<evidence type="ECO:0000259" key="1">
    <source>
        <dbReference type="Pfam" id="PF00078"/>
    </source>
</evidence>
<sequence>MQDLVRQWKAKPLHGRYRSRIEDNAIDTKASQGWLQSGNLFLETEGFIASIQDQTETDELKREVGRAISQNAINDEVAPTRLSVLDQPHIEPECVTSQKQKELNDLFLSTLSFYRFSDPTKRPRLPKLLLNAKSNQIIHQMDEILLRHLEHCDDLEEVHLSIYAAAATVVNVNGQKLLPPNDAPLKKTSKRSEEPWKLRLMKDIDSCRAEADLISEYQGGNRSRKVIKKIADIKRKINVPPSCDIDSSFLNLHRDKMRQEAKMKGARLQRYNETSKRKQQNALFERNQNQFYRSIIPESSSEPKGIRDTQNFVKFWSDIWSEPKPSDLNAPWIKEVVKAAKVNPMSVAIFSQDDVSRVLKNAADWKAPGPDNIQNFWLKKFLSTHAALGRSLSKAITNPEILPNFLTKGITHIIFKNGNPEDPKNSRPITCLSVFYKLLTALLNDQIYTHCESNNIIATEQKGCVRGSFGCKEQLIIDSVITKHACKNKRNLHVCYIDYSKAFDSVPHNWLLKVLDIYKVDIRIINLLSHLMMNWEPL</sequence>
<evidence type="ECO:0000313" key="2">
    <source>
        <dbReference type="EMBL" id="CAH2017930.1"/>
    </source>
</evidence>
<evidence type="ECO:0000313" key="3">
    <source>
        <dbReference type="Proteomes" id="UP001152888"/>
    </source>
</evidence>
<dbReference type="Pfam" id="PF00078">
    <property type="entry name" value="RVT_1"/>
    <property type="match status" value="1"/>
</dbReference>
<feature type="domain" description="Reverse transcriptase" evidence="1">
    <location>
        <begin position="418"/>
        <end position="523"/>
    </location>
</feature>
<accession>A0A9P0VRJ8</accession>
<dbReference type="CDD" id="cd01650">
    <property type="entry name" value="RT_nLTR_like"/>
    <property type="match status" value="1"/>
</dbReference>
<keyword evidence="3" id="KW-1185">Reference proteome</keyword>
<protein>
    <recommendedName>
        <fullName evidence="1">Reverse transcriptase domain-containing protein</fullName>
    </recommendedName>
</protein>
<name>A0A9P0VRJ8_ACAOB</name>
<dbReference type="GO" id="GO:0071897">
    <property type="term" value="P:DNA biosynthetic process"/>
    <property type="evidence" value="ECO:0007669"/>
    <property type="project" value="UniProtKB-ARBA"/>
</dbReference>
<comment type="caution">
    <text evidence="2">The sequence shown here is derived from an EMBL/GenBank/DDBJ whole genome shotgun (WGS) entry which is preliminary data.</text>
</comment>
<organism evidence="2 3">
    <name type="scientific">Acanthoscelides obtectus</name>
    <name type="common">Bean weevil</name>
    <name type="synonym">Bruchus obtectus</name>
    <dbReference type="NCBI Taxonomy" id="200917"/>
    <lineage>
        <taxon>Eukaryota</taxon>
        <taxon>Metazoa</taxon>
        <taxon>Ecdysozoa</taxon>
        <taxon>Arthropoda</taxon>
        <taxon>Hexapoda</taxon>
        <taxon>Insecta</taxon>
        <taxon>Pterygota</taxon>
        <taxon>Neoptera</taxon>
        <taxon>Endopterygota</taxon>
        <taxon>Coleoptera</taxon>
        <taxon>Polyphaga</taxon>
        <taxon>Cucujiformia</taxon>
        <taxon>Chrysomeloidea</taxon>
        <taxon>Chrysomelidae</taxon>
        <taxon>Bruchinae</taxon>
        <taxon>Bruchini</taxon>
        <taxon>Acanthoscelides</taxon>
    </lineage>
</organism>
<dbReference type="InterPro" id="IPR000477">
    <property type="entry name" value="RT_dom"/>
</dbReference>
<dbReference type="InterPro" id="IPR043502">
    <property type="entry name" value="DNA/RNA_pol_sf"/>
</dbReference>
<dbReference type="AlphaFoldDB" id="A0A9P0VRJ8"/>
<reference evidence="2" key="1">
    <citation type="submission" date="2022-03" db="EMBL/GenBank/DDBJ databases">
        <authorList>
            <person name="Sayadi A."/>
        </authorList>
    </citation>
    <scope>NUCLEOTIDE SEQUENCE</scope>
</reference>
<dbReference type="OrthoDB" id="7697409at2759"/>
<dbReference type="EMBL" id="CAKOFQ010009514">
    <property type="protein sequence ID" value="CAH2017930.1"/>
    <property type="molecule type" value="Genomic_DNA"/>
</dbReference>